<comment type="caution">
    <text evidence="1">The sequence shown here is derived from an EMBL/GenBank/DDBJ whole genome shotgun (WGS) entry which is preliminary data.</text>
</comment>
<organism evidence="1 2">
    <name type="scientific">Hypoxylon rubiginosum</name>
    <dbReference type="NCBI Taxonomy" id="110542"/>
    <lineage>
        <taxon>Eukaryota</taxon>
        <taxon>Fungi</taxon>
        <taxon>Dikarya</taxon>
        <taxon>Ascomycota</taxon>
        <taxon>Pezizomycotina</taxon>
        <taxon>Sordariomycetes</taxon>
        <taxon>Xylariomycetidae</taxon>
        <taxon>Xylariales</taxon>
        <taxon>Hypoxylaceae</taxon>
        <taxon>Hypoxylon</taxon>
    </lineage>
</organism>
<dbReference type="Proteomes" id="UP001497700">
    <property type="component" value="Unassembled WGS sequence"/>
</dbReference>
<name>A0ACB9Z9N7_9PEZI</name>
<proteinExistence type="predicted"/>
<reference evidence="1 2" key="1">
    <citation type="journal article" date="2022" name="New Phytol.">
        <title>Ecological generalism drives hyperdiversity of secondary metabolite gene clusters in xylarialean endophytes.</title>
        <authorList>
            <person name="Franco M.E.E."/>
            <person name="Wisecaver J.H."/>
            <person name="Arnold A.E."/>
            <person name="Ju Y.M."/>
            <person name="Slot J.C."/>
            <person name="Ahrendt S."/>
            <person name="Moore L.P."/>
            <person name="Eastman K.E."/>
            <person name="Scott K."/>
            <person name="Konkel Z."/>
            <person name="Mondo S.J."/>
            <person name="Kuo A."/>
            <person name="Hayes R.D."/>
            <person name="Haridas S."/>
            <person name="Andreopoulos B."/>
            <person name="Riley R."/>
            <person name="LaButti K."/>
            <person name="Pangilinan J."/>
            <person name="Lipzen A."/>
            <person name="Amirebrahimi M."/>
            <person name="Yan J."/>
            <person name="Adam C."/>
            <person name="Keymanesh K."/>
            <person name="Ng V."/>
            <person name="Louie K."/>
            <person name="Northen T."/>
            <person name="Drula E."/>
            <person name="Henrissat B."/>
            <person name="Hsieh H.M."/>
            <person name="Youens-Clark K."/>
            <person name="Lutzoni F."/>
            <person name="Miadlikowska J."/>
            <person name="Eastwood D.C."/>
            <person name="Hamelin R.C."/>
            <person name="Grigoriev I.V."/>
            <person name="U'Ren J.M."/>
        </authorList>
    </citation>
    <scope>NUCLEOTIDE SEQUENCE [LARGE SCALE GENOMIC DNA]</scope>
    <source>
        <strain evidence="1 2">CBS 119005</strain>
    </source>
</reference>
<keyword evidence="2" id="KW-1185">Reference proteome</keyword>
<protein>
    <submittedName>
        <fullName evidence="1">Uncharacterized protein</fullName>
    </submittedName>
</protein>
<gene>
    <name evidence="1" type="ORF">F4820DRAFT_112881</name>
</gene>
<evidence type="ECO:0000313" key="2">
    <source>
        <dbReference type="Proteomes" id="UP001497700"/>
    </source>
</evidence>
<dbReference type="EMBL" id="MU393437">
    <property type="protein sequence ID" value="KAI4868551.1"/>
    <property type="molecule type" value="Genomic_DNA"/>
</dbReference>
<sequence length="432" mass="49706">MDTLPVELLRLIFSHCDPESVRNLRENSRILADVGYSYLLSPKFTAVGWRNDIERLHSIALHDRLRGSITSICIFLGELSYYDAWSTSWFQNFVTPPDQRNEVMGSARREFDRIERGRKTVGPLHLKADDLREACSALPNLKDFEVTFTQCPLENPLIKEVFDYPSCRKLDRNQTYSNLDAIISALHGIRLDSFKVDRLPLEVFRLPRHRNHWFAHAQAFDSLKSLNLTLDPSGLQGPGSAFRSVNGLGRILRLTRELTKLKLAFHPYTSESSKFALSFRELLYDFTFEQLTHLTLEGVSCEEDDLKEFLARHGSTLTRLRLGGRGLAKPFEVSLGGVHLYEGTFKSLFTGLRFKLPRLERIHLEGIFECEHHELPSHEAYNFYPLTNEEWEEVPRPGWVRSSRNTINCLPFEQYVFYGGPYPGSGLGQQSY</sequence>
<accession>A0ACB9Z9N7</accession>
<evidence type="ECO:0000313" key="1">
    <source>
        <dbReference type="EMBL" id="KAI4868551.1"/>
    </source>
</evidence>